<dbReference type="GO" id="GO:0050415">
    <property type="term" value="F:formimidoylglutamase activity"/>
    <property type="evidence" value="ECO:0007669"/>
    <property type="project" value="UniProtKB-UniRule"/>
</dbReference>
<evidence type="ECO:0000256" key="3">
    <source>
        <dbReference type="ARBA" id="ARBA00022808"/>
    </source>
</evidence>
<evidence type="ECO:0000256" key="9">
    <source>
        <dbReference type="RuleBase" id="RU003684"/>
    </source>
</evidence>
<comment type="function">
    <text evidence="5">Catalyzes the conversion of N-formimidoyl-L-glutamate to L-glutamate and formamide.</text>
</comment>
<dbReference type="UniPathway" id="UPA00379">
    <property type="reaction ID" value="UER00552"/>
</dbReference>
<comment type="pathway">
    <text evidence="5">Amino-acid degradation; L-histidine degradation into L-glutamate; L-glutamate from N-formimidoyl-L-glutamate (hydrolase route): step 1/1.</text>
</comment>
<dbReference type="InterPro" id="IPR020855">
    <property type="entry name" value="Ureohydrolase_Mn_BS"/>
</dbReference>
<dbReference type="CDD" id="cd09988">
    <property type="entry name" value="Formimidoylglutamase"/>
    <property type="match status" value="1"/>
</dbReference>
<dbReference type="PIRSF" id="PIRSF036979">
    <property type="entry name" value="Arginase"/>
    <property type="match status" value="1"/>
</dbReference>
<evidence type="ECO:0000256" key="10">
    <source>
        <dbReference type="SAM" id="MobiDB-lite"/>
    </source>
</evidence>
<feature type="binding site" evidence="5">
    <location>
        <position position="169"/>
    </location>
    <ligand>
        <name>Mn(2+)</name>
        <dbReference type="ChEBI" id="CHEBI:29035"/>
        <label>2</label>
    </ligand>
</feature>
<keyword evidence="2 5" id="KW-0378">Hydrolase</keyword>
<keyword evidence="1 5" id="KW-0479">Metal-binding</keyword>
<dbReference type="InterPro" id="IPR006035">
    <property type="entry name" value="Ureohydrolase"/>
</dbReference>
<feature type="binding site" evidence="5 7">
    <location>
        <position position="145"/>
    </location>
    <ligand>
        <name>Mn(2+)</name>
        <dbReference type="ChEBI" id="CHEBI:29035"/>
        <label>1</label>
    </ligand>
</feature>
<comment type="cofactor">
    <cofactor evidence="5 7">
        <name>Mn(2+)</name>
        <dbReference type="ChEBI" id="CHEBI:29035"/>
    </cofactor>
    <text evidence="5 7">Binds 2 manganese ions per subunit.</text>
</comment>
<dbReference type="PANTHER" id="PTHR11358">
    <property type="entry name" value="ARGINASE/AGMATINASE"/>
    <property type="match status" value="1"/>
</dbReference>
<reference evidence="11 12" key="1">
    <citation type="submission" date="2020-10" db="EMBL/GenBank/DDBJ databases">
        <title>Janibacter indicus TT2 genome sequence.</title>
        <authorList>
            <person name="Lee K."/>
            <person name="Ganzorig M."/>
        </authorList>
    </citation>
    <scope>NUCLEOTIDE SEQUENCE [LARGE SCALE GENOMIC DNA]</scope>
    <source>
        <strain evidence="11 12">TT2</strain>
    </source>
</reference>
<evidence type="ECO:0000256" key="8">
    <source>
        <dbReference type="PROSITE-ProRule" id="PRU00742"/>
    </source>
</evidence>
<feature type="region of interest" description="Disordered" evidence="10">
    <location>
        <begin position="1"/>
        <end position="60"/>
    </location>
</feature>
<gene>
    <name evidence="5 11" type="primary">hutG</name>
    <name evidence="11" type="ORF">IGS73_03180</name>
</gene>
<dbReference type="EC" id="3.5.3.8" evidence="5 6"/>
<feature type="binding site" evidence="5 7">
    <location>
        <position position="167"/>
    </location>
    <ligand>
        <name>Mn(2+)</name>
        <dbReference type="ChEBI" id="CHEBI:29035"/>
        <label>1</label>
    </ligand>
</feature>
<keyword evidence="3 5" id="KW-0369">Histidine metabolism</keyword>
<comment type="catalytic activity">
    <reaction evidence="5">
        <text>N-formimidoyl-L-glutamate + H2O = formamide + L-glutamate</text>
        <dbReference type="Rhea" id="RHEA:22492"/>
        <dbReference type="ChEBI" id="CHEBI:15377"/>
        <dbReference type="ChEBI" id="CHEBI:16397"/>
        <dbReference type="ChEBI" id="CHEBI:29985"/>
        <dbReference type="ChEBI" id="CHEBI:58928"/>
        <dbReference type="EC" id="3.5.3.8"/>
    </reaction>
</comment>
<feature type="binding site" evidence="7">
    <location>
        <position position="169"/>
    </location>
    <ligand>
        <name>Mn(2+)</name>
        <dbReference type="ChEBI" id="CHEBI:29035"/>
        <label>1</label>
    </ligand>
</feature>
<dbReference type="EMBL" id="CP062789">
    <property type="protein sequence ID" value="QOK24471.1"/>
    <property type="molecule type" value="Genomic_DNA"/>
</dbReference>
<dbReference type="GO" id="GO:0008783">
    <property type="term" value="F:agmatinase activity"/>
    <property type="evidence" value="ECO:0007669"/>
    <property type="project" value="TreeGrafter"/>
</dbReference>
<organism evidence="11 12">
    <name type="scientific">Janibacter indicus</name>
    <dbReference type="NCBI Taxonomy" id="857417"/>
    <lineage>
        <taxon>Bacteria</taxon>
        <taxon>Bacillati</taxon>
        <taxon>Actinomycetota</taxon>
        <taxon>Actinomycetes</taxon>
        <taxon>Micrococcales</taxon>
        <taxon>Intrasporangiaceae</taxon>
        <taxon>Janibacter</taxon>
    </lineage>
</organism>
<evidence type="ECO:0000256" key="1">
    <source>
        <dbReference type="ARBA" id="ARBA00022723"/>
    </source>
</evidence>
<proteinExistence type="inferred from homology"/>
<sequence>MAPFAWSGRSDGDGPAHRRFWNVVGEPGSRGSAADGLAPRPALLSRGSSQSSSRPDQRGADAALVGFASDEGVRRNHGRVGAAEGPGALRAALASLAVHEDLAVVDHGDVAVTDGDLEGGQRRLGEVVAAARESADLTVVLGGGHETAYGSHLGLGPHPRLGVLNLDAHFDLREAERPTSGTPFRQIAADRHEAGVDFDYAVVGISRTSNTSTLFDTADELGVRWLLDDDSQEPGAPVRFVEDFLAGVDAVYLTIDLDVLPAAVAPGVSAPAALGVPPFVVQAVCDAVVASGKLVHLDVTELNPRLDVDQRTARVAARLIHRIITRHASRRPEHVDPRDQHR</sequence>
<dbReference type="HAMAP" id="MF_00737">
    <property type="entry name" value="Formimidoylglutam"/>
    <property type="match status" value="1"/>
</dbReference>
<evidence type="ECO:0000313" key="12">
    <source>
        <dbReference type="Proteomes" id="UP000593998"/>
    </source>
</evidence>
<feature type="binding site" evidence="5 7">
    <location>
        <position position="256"/>
    </location>
    <ligand>
        <name>Mn(2+)</name>
        <dbReference type="ChEBI" id="CHEBI:29035"/>
        <label>1</label>
    </ligand>
</feature>
<accession>A0A7L9J4D4</accession>
<keyword evidence="4 5" id="KW-0464">Manganese</keyword>
<feature type="binding site" evidence="5 7">
    <location>
        <position position="171"/>
    </location>
    <ligand>
        <name>Mn(2+)</name>
        <dbReference type="ChEBI" id="CHEBI:29035"/>
        <label>1</label>
    </ligand>
</feature>
<comment type="similarity">
    <text evidence="5 8 9">Belongs to the arginase family.</text>
</comment>
<dbReference type="NCBIfam" id="TIGR01227">
    <property type="entry name" value="hutG"/>
    <property type="match status" value="1"/>
</dbReference>
<evidence type="ECO:0000313" key="11">
    <source>
        <dbReference type="EMBL" id="QOK24471.1"/>
    </source>
</evidence>
<feature type="binding site" evidence="5">
    <location>
        <position position="167"/>
    </location>
    <ligand>
        <name>Mn(2+)</name>
        <dbReference type="ChEBI" id="CHEBI:29035"/>
        <label>2</label>
    </ligand>
</feature>
<evidence type="ECO:0000256" key="2">
    <source>
        <dbReference type="ARBA" id="ARBA00022801"/>
    </source>
</evidence>
<evidence type="ECO:0000256" key="7">
    <source>
        <dbReference type="PIRSR" id="PIRSR036979-1"/>
    </source>
</evidence>
<feature type="binding site" evidence="5">
    <location>
        <position position="256"/>
    </location>
    <ligand>
        <name>Mn(2+)</name>
        <dbReference type="ChEBI" id="CHEBI:29035"/>
        <label>2</label>
    </ligand>
</feature>
<evidence type="ECO:0000256" key="5">
    <source>
        <dbReference type="HAMAP-Rule" id="MF_00737"/>
    </source>
</evidence>
<protein>
    <recommendedName>
        <fullName evidence="5 6">Formimidoylglutamase</fullName>
        <ecNumber evidence="5 6">3.5.3.8</ecNumber>
    </recommendedName>
    <alternativeName>
        <fullName evidence="5">Formiminoglutamase</fullName>
    </alternativeName>
    <alternativeName>
        <fullName evidence="5">Formiminoglutamate hydrolase</fullName>
    </alternativeName>
</protein>
<name>A0A7L9J4D4_9MICO</name>
<evidence type="ECO:0000256" key="4">
    <source>
        <dbReference type="ARBA" id="ARBA00023211"/>
    </source>
</evidence>
<dbReference type="GO" id="GO:0030145">
    <property type="term" value="F:manganese ion binding"/>
    <property type="evidence" value="ECO:0007669"/>
    <property type="project" value="UniProtKB-UniRule"/>
</dbReference>
<feature type="compositionally biased region" description="Low complexity" evidence="10">
    <location>
        <begin position="45"/>
        <end position="54"/>
    </location>
</feature>
<dbReference type="Proteomes" id="UP000593998">
    <property type="component" value="Chromosome"/>
</dbReference>
<dbReference type="InterPro" id="IPR005923">
    <property type="entry name" value="HutG"/>
</dbReference>
<feature type="binding site" evidence="5">
    <location>
        <position position="258"/>
    </location>
    <ligand>
        <name>Mn(2+)</name>
        <dbReference type="ChEBI" id="CHEBI:29035"/>
        <label>2</label>
    </ligand>
</feature>
<dbReference type="SUPFAM" id="SSF52768">
    <property type="entry name" value="Arginase/deacetylase"/>
    <property type="match status" value="1"/>
</dbReference>
<dbReference type="AlphaFoldDB" id="A0A7L9J4D4"/>
<dbReference type="GO" id="GO:0033389">
    <property type="term" value="P:putrescine biosynthetic process from arginine, via agmatine"/>
    <property type="evidence" value="ECO:0007669"/>
    <property type="project" value="TreeGrafter"/>
</dbReference>
<dbReference type="RefSeq" id="WP_192912194.1">
    <property type="nucleotide sequence ID" value="NZ_CP062789.1"/>
</dbReference>
<dbReference type="PANTHER" id="PTHR11358:SF35">
    <property type="entry name" value="FORMIMIDOYLGLUTAMASE"/>
    <property type="match status" value="1"/>
</dbReference>
<dbReference type="PROSITE" id="PS01053">
    <property type="entry name" value="ARGINASE_1"/>
    <property type="match status" value="1"/>
</dbReference>
<dbReference type="GO" id="GO:0019557">
    <property type="term" value="P:L-histidine catabolic process to glutamate and formate"/>
    <property type="evidence" value="ECO:0007669"/>
    <property type="project" value="UniProtKB-UniPathway"/>
</dbReference>
<evidence type="ECO:0000256" key="6">
    <source>
        <dbReference type="NCBIfam" id="TIGR01227"/>
    </source>
</evidence>
<feature type="binding site" evidence="7">
    <location>
        <position position="258"/>
    </location>
    <ligand>
        <name>Mn(2+)</name>
        <dbReference type="ChEBI" id="CHEBI:29035"/>
        <label>1</label>
    </ligand>
</feature>
<dbReference type="InterPro" id="IPR023696">
    <property type="entry name" value="Ureohydrolase_dom_sf"/>
</dbReference>
<dbReference type="GO" id="GO:0019556">
    <property type="term" value="P:L-histidine catabolic process to glutamate and formamide"/>
    <property type="evidence" value="ECO:0007669"/>
    <property type="project" value="UniProtKB-UniRule"/>
</dbReference>
<dbReference type="Pfam" id="PF00491">
    <property type="entry name" value="Arginase"/>
    <property type="match status" value="1"/>
</dbReference>
<dbReference type="PROSITE" id="PS51409">
    <property type="entry name" value="ARGINASE_2"/>
    <property type="match status" value="1"/>
</dbReference>
<dbReference type="Gene3D" id="3.40.800.10">
    <property type="entry name" value="Ureohydrolase domain"/>
    <property type="match status" value="1"/>
</dbReference>